<dbReference type="OrthoDB" id="9925779at2"/>
<dbReference type="Proteomes" id="UP000194903">
    <property type="component" value="Unassembled WGS sequence"/>
</dbReference>
<sequence length="68" mass="7826">MISTIFYDYLHDNIVRFDLCGLSSDPKPFPNFGKRMIANGSSFIEMDTGSLYFFDEDGQNWLEFGVNT</sequence>
<dbReference type="EMBL" id="NHOC01000002">
    <property type="protein sequence ID" value="OUM21632.1"/>
    <property type="molecule type" value="Genomic_DNA"/>
</dbReference>
<reference evidence="1 2" key="1">
    <citation type="submission" date="2017-05" db="EMBL/GenBank/DDBJ databases">
        <title>Butyricicoccus porcorum sp. nov. a butyrate-producing bacterium from the swine intestinal tract.</title>
        <authorList>
            <person name="Trachsel J."/>
            <person name="Humphrey S."/>
            <person name="Allen H.K."/>
        </authorList>
    </citation>
    <scope>NUCLEOTIDE SEQUENCE [LARGE SCALE GENOMIC DNA]</scope>
    <source>
        <strain evidence="1">BB10</strain>
    </source>
</reference>
<comment type="caution">
    <text evidence="1">The sequence shown here is derived from an EMBL/GenBank/DDBJ whole genome shotgun (WGS) entry which is preliminary data.</text>
</comment>
<protein>
    <submittedName>
        <fullName evidence="1">Uncharacterized protein</fullName>
    </submittedName>
</protein>
<proteinExistence type="predicted"/>
<dbReference type="RefSeq" id="WP_087017770.1">
    <property type="nucleotide sequence ID" value="NZ_NHOC01000002.1"/>
</dbReference>
<evidence type="ECO:0000313" key="2">
    <source>
        <dbReference type="Proteomes" id="UP000194903"/>
    </source>
</evidence>
<accession>A0A252F7D0</accession>
<organism evidence="1 2">
    <name type="scientific">Butyricicoccus porcorum</name>
    <dbReference type="NCBI Taxonomy" id="1945634"/>
    <lineage>
        <taxon>Bacteria</taxon>
        <taxon>Bacillati</taxon>
        <taxon>Bacillota</taxon>
        <taxon>Clostridia</taxon>
        <taxon>Eubacteriales</taxon>
        <taxon>Butyricicoccaceae</taxon>
        <taxon>Butyricicoccus</taxon>
    </lineage>
</organism>
<evidence type="ECO:0000313" key="1">
    <source>
        <dbReference type="EMBL" id="OUM21632.1"/>
    </source>
</evidence>
<dbReference type="AlphaFoldDB" id="A0A252F7D0"/>
<gene>
    <name evidence="1" type="ORF">CBW42_03460</name>
</gene>
<name>A0A252F7D0_9FIRM</name>
<keyword evidence="2" id="KW-1185">Reference proteome</keyword>